<feature type="non-terminal residue" evidence="10">
    <location>
        <position position="1"/>
    </location>
</feature>
<dbReference type="InParanoid" id="E2A369"/>
<name>E2A369_CAMFO</name>
<organism evidence="11">
    <name type="scientific">Camponotus floridanus</name>
    <name type="common">Florida carpenter ant</name>
    <dbReference type="NCBI Taxonomy" id="104421"/>
    <lineage>
        <taxon>Eukaryota</taxon>
        <taxon>Metazoa</taxon>
        <taxon>Ecdysozoa</taxon>
        <taxon>Arthropoda</taxon>
        <taxon>Hexapoda</taxon>
        <taxon>Insecta</taxon>
        <taxon>Pterygota</taxon>
        <taxon>Neoptera</taxon>
        <taxon>Endopterygota</taxon>
        <taxon>Hymenoptera</taxon>
        <taxon>Apocrita</taxon>
        <taxon>Aculeata</taxon>
        <taxon>Formicoidea</taxon>
        <taxon>Formicidae</taxon>
        <taxon>Formicinae</taxon>
        <taxon>Camponotus</taxon>
    </lineage>
</organism>
<dbReference type="GO" id="GO:0004312">
    <property type="term" value="F:fatty acid synthase activity"/>
    <property type="evidence" value="ECO:0007669"/>
    <property type="project" value="TreeGrafter"/>
</dbReference>
<dbReference type="InterPro" id="IPR016039">
    <property type="entry name" value="Thiolase-like"/>
</dbReference>
<dbReference type="Pfam" id="PF00109">
    <property type="entry name" value="ketoacyl-synt"/>
    <property type="match status" value="1"/>
</dbReference>
<accession>E2A369</accession>
<evidence type="ECO:0000256" key="4">
    <source>
        <dbReference type="ARBA" id="ARBA00022857"/>
    </source>
</evidence>
<evidence type="ECO:0000256" key="5">
    <source>
        <dbReference type="ARBA" id="ARBA00023002"/>
    </source>
</evidence>
<evidence type="ECO:0000259" key="9">
    <source>
        <dbReference type="Pfam" id="PF00109"/>
    </source>
</evidence>
<evidence type="ECO:0000256" key="1">
    <source>
        <dbReference type="ARBA" id="ARBA00022450"/>
    </source>
</evidence>
<dbReference type="PANTHER" id="PTHR43775">
    <property type="entry name" value="FATTY ACID SYNTHASE"/>
    <property type="match status" value="1"/>
</dbReference>
<keyword evidence="6" id="KW-0443">Lipid metabolism</keyword>
<evidence type="ECO:0000256" key="3">
    <source>
        <dbReference type="ARBA" id="ARBA00022832"/>
    </source>
</evidence>
<feature type="non-terminal residue" evidence="10">
    <location>
        <position position="61"/>
    </location>
</feature>
<keyword evidence="1" id="KW-0596">Phosphopantetheine</keyword>
<keyword evidence="8" id="KW-0511">Multifunctional enzyme</keyword>
<dbReference type="GO" id="GO:0006633">
    <property type="term" value="P:fatty acid biosynthetic process"/>
    <property type="evidence" value="ECO:0007669"/>
    <property type="project" value="UniProtKB-KW"/>
</dbReference>
<dbReference type="Proteomes" id="UP000000311">
    <property type="component" value="Unassembled WGS sequence"/>
</dbReference>
<protein>
    <submittedName>
        <fullName evidence="10">Fatty acid synthase</fullName>
    </submittedName>
</protein>
<dbReference type="SUPFAM" id="SSF53901">
    <property type="entry name" value="Thiolase-like"/>
    <property type="match status" value="1"/>
</dbReference>
<reference evidence="10 11" key="1">
    <citation type="journal article" date="2010" name="Science">
        <title>Genomic comparison of the ants Camponotus floridanus and Harpegnathos saltator.</title>
        <authorList>
            <person name="Bonasio R."/>
            <person name="Zhang G."/>
            <person name="Ye C."/>
            <person name="Mutti N.S."/>
            <person name="Fang X."/>
            <person name="Qin N."/>
            <person name="Donahue G."/>
            <person name="Yang P."/>
            <person name="Li Q."/>
            <person name="Li C."/>
            <person name="Zhang P."/>
            <person name="Huang Z."/>
            <person name="Berger S.L."/>
            <person name="Reinberg D."/>
            <person name="Wang J."/>
            <person name="Liebig J."/>
        </authorList>
    </citation>
    <scope>NUCLEOTIDE SEQUENCE [LARGE SCALE GENOMIC DNA]</scope>
    <source>
        <strain evidence="11">C129</strain>
    </source>
</reference>
<keyword evidence="3" id="KW-0276">Fatty acid metabolism</keyword>
<dbReference type="OrthoDB" id="329835at2759"/>
<dbReference type="EMBL" id="GL436298">
    <property type="protein sequence ID" value="EFN72116.1"/>
    <property type="molecule type" value="Genomic_DNA"/>
</dbReference>
<evidence type="ECO:0000256" key="7">
    <source>
        <dbReference type="ARBA" id="ARBA00023160"/>
    </source>
</evidence>
<dbReference type="GO" id="GO:0016491">
    <property type="term" value="F:oxidoreductase activity"/>
    <property type="evidence" value="ECO:0007669"/>
    <property type="project" value="UniProtKB-KW"/>
</dbReference>
<feature type="domain" description="Beta-ketoacyl synthase-like N-terminal" evidence="9">
    <location>
        <begin position="5"/>
        <end position="61"/>
    </location>
</feature>
<gene>
    <name evidence="10" type="ORF">EAG_05498</name>
</gene>
<evidence type="ECO:0000256" key="2">
    <source>
        <dbReference type="ARBA" id="ARBA00022516"/>
    </source>
</evidence>
<evidence type="ECO:0000256" key="6">
    <source>
        <dbReference type="ARBA" id="ARBA00023098"/>
    </source>
</evidence>
<dbReference type="AlphaFoldDB" id="E2A369"/>
<dbReference type="InterPro" id="IPR014030">
    <property type="entry name" value="Ketoacyl_synth_N"/>
</dbReference>
<evidence type="ECO:0000313" key="10">
    <source>
        <dbReference type="EMBL" id="EFN72116.1"/>
    </source>
</evidence>
<dbReference type="OMA" id="CEARMLL"/>
<keyword evidence="7" id="KW-0275">Fatty acid biosynthesis</keyword>
<sequence>DIPQRTGKINNLEKFDAEYFNVSFNEVSMMDPMGRMLLEHTYEAIVDAGINPKDLRGTNTG</sequence>
<keyword evidence="2" id="KW-0444">Lipid biosynthesis</keyword>
<evidence type="ECO:0000313" key="11">
    <source>
        <dbReference type="Proteomes" id="UP000000311"/>
    </source>
</evidence>
<proteinExistence type="predicted"/>
<dbReference type="Gene3D" id="3.40.47.10">
    <property type="match status" value="1"/>
</dbReference>
<keyword evidence="4" id="KW-0521">NADP</keyword>
<keyword evidence="11" id="KW-1185">Reference proteome</keyword>
<dbReference type="InterPro" id="IPR050091">
    <property type="entry name" value="PKS_NRPS_Biosynth_Enz"/>
</dbReference>
<evidence type="ECO:0000256" key="8">
    <source>
        <dbReference type="ARBA" id="ARBA00023268"/>
    </source>
</evidence>
<dbReference type="PANTHER" id="PTHR43775:SF7">
    <property type="entry name" value="FATTY ACID SYNTHASE"/>
    <property type="match status" value="1"/>
</dbReference>
<keyword evidence="5" id="KW-0560">Oxidoreductase</keyword>